<dbReference type="EMBL" id="VFPU01000001">
    <property type="protein sequence ID" value="TQM97788.1"/>
    <property type="molecule type" value="Genomic_DNA"/>
</dbReference>
<evidence type="ECO:0000256" key="2">
    <source>
        <dbReference type="ARBA" id="ARBA00023002"/>
    </source>
</evidence>
<dbReference type="OrthoDB" id="6882680at2"/>
<dbReference type="RefSeq" id="WP_141819624.1">
    <property type="nucleotide sequence ID" value="NZ_BAAAIL010000001.1"/>
</dbReference>
<evidence type="ECO:0000256" key="3">
    <source>
        <dbReference type="PROSITE-ProRule" id="PRU10007"/>
    </source>
</evidence>
<dbReference type="GO" id="GO:0016620">
    <property type="term" value="F:oxidoreductase activity, acting on the aldehyde or oxo group of donors, NAD or NADP as acceptor"/>
    <property type="evidence" value="ECO:0007669"/>
    <property type="project" value="InterPro"/>
</dbReference>
<proteinExistence type="inferred from homology"/>
<dbReference type="InterPro" id="IPR016163">
    <property type="entry name" value="Ald_DH_C"/>
</dbReference>
<evidence type="ECO:0000256" key="4">
    <source>
        <dbReference type="RuleBase" id="RU003345"/>
    </source>
</evidence>
<protein>
    <submittedName>
        <fullName evidence="6">Betaine-aldehyde dehydrogenase</fullName>
    </submittedName>
</protein>
<dbReference type="Proteomes" id="UP000315133">
    <property type="component" value="Unassembled WGS sequence"/>
</dbReference>
<dbReference type="InterPro" id="IPR016162">
    <property type="entry name" value="Ald_DH_N"/>
</dbReference>
<dbReference type="InterPro" id="IPR029510">
    <property type="entry name" value="Ald_DH_CS_GLU"/>
</dbReference>
<dbReference type="InterPro" id="IPR015590">
    <property type="entry name" value="Aldehyde_DH_dom"/>
</dbReference>
<organism evidence="6 7">
    <name type="scientific">Ornithinimicrobium humiphilum</name>
    <dbReference type="NCBI Taxonomy" id="125288"/>
    <lineage>
        <taxon>Bacteria</taxon>
        <taxon>Bacillati</taxon>
        <taxon>Actinomycetota</taxon>
        <taxon>Actinomycetes</taxon>
        <taxon>Micrococcales</taxon>
        <taxon>Ornithinimicrobiaceae</taxon>
        <taxon>Ornithinimicrobium</taxon>
    </lineage>
</organism>
<feature type="active site" evidence="3">
    <location>
        <position position="261"/>
    </location>
</feature>
<evidence type="ECO:0000256" key="1">
    <source>
        <dbReference type="ARBA" id="ARBA00009986"/>
    </source>
</evidence>
<reference evidence="6 7" key="1">
    <citation type="submission" date="2019-06" db="EMBL/GenBank/DDBJ databases">
        <title>Sequencing the genomes of 1000 actinobacteria strains.</title>
        <authorList>
            <person name="Klenk H.-P."/>
        </authorList>
    </citation>
    <scope>NUCLEOTIDE SEQUENCE [LARGE SCALE GENOMIC DNA]</scope>
    <source>
        <strain evidence="6 7">DSM 12362</strain>
    </source>
</reference>
<dbReference type="SUPFAM" id="SSF53720">
    <property type="entry name" value="ALDH-like"/>
    <property type="match status" value="1"/>
</dbReference>
<dbReference type="Pfam" id="PF00171">
    <property type="entry name" value="Aldedh"/>
    <property type="match status" value="1"/>
</dbReference>
<dbReference type="CDD" id="cd07139">
    <property type="entry name" value="ALDH_AldA-Rv0768"/>
    <property type="match status" value="1"/>
</dbReference>
<keyword evidence="2 4" id="KW-0560">Oxidoreductase</keyword>
<name>A0A543KRT6_9MICO</name>
<comment type="caution">
    <text evidence="6">The sequence shown here is derived from an EMBL/GenBank/DDBJ whole genome shotgun (WGS) entry which is preliminary data.</text>
</comment>
<gene>
    <name evidence="6" type="ORF">FB476_2713</name>
</gene>
<sequence>MTTVTEGLDVRVPGLDKLFIGGHWVDPATDRMVDVVMPSTEEVITQVADPSPADADRAVAAAREAYDRGPWPRMTPQERIEACTRLADELEARLDEMNRAWTFEAGAPKFHGDMINSGAGRMVWRYAIQQAENVVWEEKRTSIMGETLVVREPMGVVLGILTYNGPVVLMGMKIIPALLAGNCVIIKHAPESPLTSRLVAEAVEAAGLPEGVVSILPAGVETTQHLVGHPDVDMVHITAGTEIAKDVVRRTADSLTRTALELGGKSPAIILPDADLDAVMQTLPDGACGFNGQVCVALSRVLAPRSRYDEVVDRLAEAYTRINAGIGDPFDPATTRGPLAVKRAVERCEHYVKVALEEGATLVVGGKRPDHLDRGYYFEQTLLRDVDNSMRIAQEEIFGPVTVVIPYDTVDEAIDIANDTIYGLAASVYSSDEDQALAVARRIYAGGVAINLAGVSLCEPFGGYKQSGWGKECGLEGILEFTQIKQILLRGSYSEM</sequence>
<dbReference type="PANTHER" id="PTHR42804">
    <property type="entry name" value="ALDEHYDE DEHYDROGENASE"/>
    <property type="match status" value="1"/>
</dbReference>
<dbReference type="InterPro" id="IPR016161">
    <property type="entry name" value="Ald_DH/histidinol_DH"/>
</dbReference>
<dbReference type="AlphaFoldDB" id="A0A543KRT6"/>
<dbReference type="PROSITE" id="PS00687">
    <property type="entry name" value="ALDEHYDE_DEHYDR_GLU"/>
    <property type="match status" value="1"/>
</dbReference>
<dbReference type="Gene3D" id="3.40.605.10">
    <property type="entry name" value="Aldehyde Dehydrogenase, Chain A, domain 1"/>
    <property type="match status" value="1"/>
</dbReference>
<dbReference type="PANTHER" id="PTHR42804:SF1">
    <property type="entry name" value="ALDEHYDE DEHYDROGENASE-RELATED"/>
    <property type="match status" value="1"/>
</dbReference>
<evidence type="ECO:0000313" key="7">
    <source>
        <dbReference type="Proteomes" id="UP000315133"/>
    </source>
</evidence>
<evidence type="ECO:0000313" key="6">
    <source>
        <dbReference type="EMBL" id="TQM97788.1"/>
    </source>
</evidence>
<evidence type="ECO:0000259" key="5">
    <source>
        <dbReference type="Pfam" id="PF00171"/>
    </source>
</evidence>
<keyword evidence="7" id="KW-1185">Reference proteome</keyword>
<accession>A0A543KRT6</accession>
<comment type="similarity">
    <text evidence="1 4">Belongs to the aldehyde dehydrogenase family.</text>
</comment>
<feature type="domain" description="Aldehyde dehydrogenase" evidence="5">
    <location>
        <begin position="24"/>
        <end position="487"/>
    </location>
</feature>
<dbReference type="Gene3D" id="3.40.309.10">
    <property type="entry name" value="Aldehyde Dehydrogenase, Chain A, domain 2"/>
    <property type="match status" value="1"/>
</dbReference>